<dbReference type="InterPro" id="IPR016073">
    <property type="entry name" value="Skp1_comp_POZ"/>
</dbReference>
<dbReference type="GO" id="GO:0009867">
    <property type="term" value="P:jasmonic acid mediated signaling pathway"/>
    <property type="evidence" value="ECO:0007669"/>
    <property type="project" value="UniProtKB-ARBA"/>
</dbReference>
<dbReference type="Gene3D" id="3.30.710.10">
    <property type="entry name" value="Potassium Channel Kv1.1, Chain A"/>
    <property type="match status" value="1"/>
</dbReference>
<comment type="pathway">
    <text evidence="1 4">Protein modification; protein ubiquitination.</text>
</comment>
<keyword evidence="3 4" id="KW-0833">Ubl conjugation pathway</keyword>
<name>A0AAD3RRT1_CRYJA</name>
<evidence type="ECO:0000259" key="5">
    <source>
        <dbReference type="Pfam" id="PF01466"/>
    </source>
</evidence>
<organism evidence="7 8">
    <name type="scientific">Cryptomeria japonica</name>
    <name type="common">Japanese cedar</name>
    <name type="synonym">Cupressus japonica</name>
    <dbReference type="NCBI Taxonomy" id="3369"/>
    <lineage>
        <taxon>Eukaryota</taxon>
        <taxon>Viridiplantae</taxon>
        <taxon>Streptophyta</taxon>
        <taxon>Embryophyta</taxon>
        <taxon>Tracheophyta</taxon>
        <taxon>Spermatophyta</taxon>
        <taxon>Pinopsida</taxon>
        <taxon>Pinidae</taxon>
        <taxon>Conifers II</taxon>
        <taxon>Cupressales</taxon>
        <taxon>Cupressaceae</taxon>
        <taxon>Cryptomeria</taxon>
    </lineage>
</organism>
<accession>A0AAD3RRT1</accession>
<reference evidence="7" key="1">
    <citation type="submission" date="2022-12" db="EMBL/GenBank/DDBJ databases">
        <title>Chromosome-Level Genome Assembly of Japanese Cedar (Cryptomeriajaponica D. Don).</title>
        <authorList>
            <person name="Fujino T."/>
            <person name="Yamaguchi K."/>
            <person name="Yokoyama T."/>
            <person name="Hamanaka T."/>
            <person name="Harazono Y."/>
            <person name="Kamada H."/>
            <person name="Kobayashi W."/>
            <person name="Ujino-Ihara T."/>
            <person name="Uchiyama K."/>
            <person name="Matsumoto A."/>
            <person name="Izuno A."/>
            <person name="Tsumura Y."/>
            <person name="Toyoda A."/>
            <person name="Shigenobu S."/>
            <person name="Moriguchi Y."/>
            <person name="Ueno S."/>
            <person name="Kasahara M."/>
        </authorList>
    </citation>
    <scope>NUCLEOTIDE SEQUENCE</scope>
</reference>
<dbReference type="InterPro" id="IPR016072">
    <property type="entry name" value="Skp1_comp_dimer"/>
</dbReference>
<dbReference type="InterPro" id="IPR036296">
    <property type="entry name" value="SKP1-like_dim_sf"/>
</dbReference>
<sequence length="171" mass="19796">MENKMAANTVTFRGLRDEEVYEDFEVEKAVAMESEVVKNFIEKDTGMEPLRFPIPCRNIKSGKVLEMVLDYCKFHAHARSFTIPDDDVKTWDNEFAEKALSADKNQVTFCHILLAANFLQIEDLFCLLLKAGADLLKDKSVEELRQIFKIENDFSEQEEEAIVQETKWTYA</sequence>
<dbReference type="Proteomes" id="UP001234787">
    <property type="component" value="Unassembled WGS sequence"/>
</dbReference>
<dbReference type="SUPFAM" id="SSF54695">
    <property type="entry name" value="POZ domain"/>
    <property type="match status" value="1"/>
</dbReference>
<dbReference type="Pfam" id="PF01466">
    <property type="entry name" value="Skp1"/>
    <property type="match status" value="1"/>
</dbReference>
<dbReference type="AlphaFoldDB" id="A0AAD3RRT1"/>
<dbReference type="InterPro" id="IPR016897">
    <property type="entry name" value="SKP1"/>
</dbReference>
<dbReference type="GO" id="GO:0016567">
    <property type="term" value="P:protein ubiquitination"/>
    <property type="evidence" value="ECO:0007669"/>
    <property type="project" value="UniProtKB-UniRule"/>
</dbReference>
<dbReference type="EMBL" id="BSEH01000658">
    <property type="protein sequence ID" value="GLJ59033.1"/>
    <property type="molecule type" value="Genomic_DNA"/>
</dbReference>
<feature type="domain" description="SKP1 component dimerisation" evidence="5">
    <location>
        <begin position="123"/>
        <end position="168"/>
    </location>
</feature>
<evidence type="ECO:0000259" key="6">
    <source>
        <dbReference type="Pfam" id="PF03931"/>
    </source>
</evidence>
<comment type="similarity">
    <text evidence="2 4">Belongs to the SKP1 family.</text>
</comment>
<dbReference type="PIRSF" id="PIRSF028729">
    <property type="entry name" value="E3_ubiquit_lig_SCF_Skp"/>
    <property type="match status" value="1"/>
</dbReference>
<feature type="domain" description="SKP1 component POZ" evidence="6">
    <location>
        <begin position="22"/>
        <end position="76"/>
    </location>
</feature>
<evidence type="ECO:0000256" key="4">
    <source>
        <dbReference type="PIRNR" id="PIRNR028729"/>
    </source>
</evidence>
<gene>
    <name evidence="7" type="ORF">SUGI_1489250</name>
</gene>
<evidence type="ECO:0000256" key="3">
    <source>
        <dbReference type="ARBA" id="ARBA00022786"/>
    </source>
</evidence>
<dbReference type="PANTHER" id="PTHR11165">
    <property type="entry name" value="SKP1"/>
    <property type="match status" value="1"/>
</dbReference>
<comment type="subunit">
    <text evidence="4">Part of a SCF (SKP1-cullin-F-box) protein ligase complex.</text>
</comment>
<evidence type="ECO:0000313" key="7">
    <source>
        <dbReference type="EMBL" id="GLJ59033.1"/>
    </source>
</evidence>
<evidence type="ECO:0000313" key="8">
    <source>
        <dbReference type="Proteomes" id="UP001234787"/>
    </source>
</evidence>
<comment type="function">
    <text evidence="4">Involved in ubiquitination and subsequent proteasomal degradation of target proteins. Together with CUL1, RBX1 and a F-box protein, it forms a SCF E3 ubiquitin ligase complex. The functional specificity of this complex depends on the type of F-box protein. In the SCF complex, it serves as an adapter that links the F-box protein to CUL1.</text>
</comment>
<evidence type="ECO:0000256" key="1">
    <source>
        <dbReference type="ARBA" id="ARBA00004906"/>
    </source>
</evidence>
<protein>
    <recommendedName>
        <fullName evidence="4">SKP1-like protein</fullName>
    </recommendedName>
</protein>
<dbReference type="Pfam" id="PF03931">
    <property type="entry name" value="Skp1_POZ"/>
    <property type="match status" value="1"/>
</dbReference>
<dbReference type="InterPro" id="IPR011333">
    <property type="entry name" value="SKP1/BTB/POZ_sf"/>
</dbReference>
<evidence type="ECO:0000256" key="2">
    <source>
        <dbReference type="ARBA" id="ARBA00009993"/>
    </source>
</evidence>
<dbReference type="SUPFAM" id="SSF81382">
    <property type="entry name" value="Skp1 dimerisation domain-like"/>
    <property type="match status" value="1"/>
</dbReference>
<keyword evidence="8" id="KW-1185">Reference proteome</keyword>
<comment type="caution">
    <text evidence="7">The sequence shown here is derived from an EMBL/GenBank/DDBJ whole genome shotgun (WGS) entry which is preliminary data.</text>
</comment>
<dbReference type="InterPro" id="IPR001232">
    <property type="entry name" value="SKP1-like"/>
</dbReference>
<proteinExistence type="inferred from homology"/>
<dbReference type="SMART" id="SM00512">
    <property type="entry name" value="Skp1"/>
    <property type="match status" value="1"/>
</dbReference>
<dbReference type="GO" id="GO:0006511">
    <property type="term" value="P:ubiquitin-dependent protein catabolic process"/>
    <property type="evidence" value="ECO:0007669"/>
    <property type="project" value="InterPro"/>
</dbReference>